<dbReference type="InterPro" id="IPR008928">
    <property type="entry name" value="6-hairpin_glycosidase_sf"/>
</dbReference>
<gene>
    <name evidence="4" type="ORF">GGQ57_000603</name>
</gene>
<dbReference type="Pfam" id="PF21209">
    <property type="entry name" value="Bac_rhamnosid-like_N"/>
    <property type="match status" value="1"/>
</dbReference>
<comment type="caution">
    <text evidence="4">The sequence shown here is derived from an EMBL/GenBank/DDBJ whole genome shotgun (WGS) entry which is preliminary data.</text>
</comment>
<feature type="chain" id="PRO_5045834273" description="Glycoside hydrolase" evidence="1">
    <location>
        <begin position="27"/>
        <end position="740"/>
    </location>
</feature>
<dbReference type="PANTHER" id="PTHR34987">
    <property type="entry name" value="C, PUTATIVE (AFU_ORTHOLOGUE AFUA_3G02880)-RELATED"/>
    <property type="match status" value="1"/>
</dbReference>
<evidence type="ECO:0000259" key="3">
    <source>
        <dbReference type="Pfam" id="PF21209"/>
    </source>
</evidence>
<dbReference type="EMBL" id="JACHOC010000001">
    <property type="protein sequence ID" value="MBB4620729.1"/>
    <property type="molecule type" value="Genomic_DNA"/>
</dbReference>
<dbReference type="Gene3D" id="2.60.120.260">
    <property type="entry name" value="Galactose-binding domain-like"/>
    <property type="match status" value="1"/>
</dbReference>
<evidence type="ECO:0000313" key="4">
    <source>
        <dbReference type="EMBL" id="MBB4620729.1"/>
    </source>
</evidence>
<organism evidence="4 5">
    <name type="scientific">Parabacteroides faecis</name>
    <dbReference type="NCBI Taxonomy" id="1217282"/>
    <lineage>
        <taxon>Bacteria</taxon>
        <taxon>Pseudomonadati</taxon>
        <taxon>Bacteroidota</taxon>
        <taxon>Bacteroidia</taxon>
        <taxon>Bacteroidales</taxon>
        <taxon>Tannerellaceae</taxon>
        <taxon>Parabacteroides</taxon>
    </lineage>
</organism>
<proteinExistence type="predicted"/>
<dbReference type="Pfam" id="PF17389">
    <property type="entry name" value="Bac_rhamnosid6H"/>
    <property type="match status" value="1"/>
</dbReference>
<dbReference type="InterPro" id="IPR048932">
    <property type="entry name" value="Rhamnosid-like_N_bacteroidetes"/>
</dbReference>
<keyword evidence="5" id="KW-1185">Reference proteome</keyword>
<evidence type="ECO:0000256" key="1">
    <source>
        <dbReference type="SAM" id="SignalP"/>
    </source>
</evidence>
<dbReference type="RefSeq" id="WP_183668848.1">
    <property type="nucleotide sequence ID" value="NZ_BMPB01000004.1"/>
</dbReference>
<feature type="domain" description="Alpha-L-rhamnosidase six-hairpin glycosidase" evidence="2">
    <location>
        <begin position="321"/>
        <end position="559"/>
    </location>
</feature>
<evidence type="ECO:0000313" key="5">
    <source>
        <dbReference type="Proteomes" id="UP000533637"/>
    </source>
</evidence>
<dbReference type="Gene3D" id="2.60.420.10">
    <property type="entry name" value="Maltose phosphorylase, domain 3"/>
    <property type="match status" value="1"/>
</dbReference>
<dbReference type="PANTHER" id="PTHR34987:SF2">
    <property type="entry name" value="B, PUTATIVE (AFU_ORTHOLOGUE AFUA_7G05040)-RELATED"/>
    <property type="match status" value="1"/>
</dbReference>
<dbReference type="PROSITE" id="PS51257">
    <property type="entry name" value="PROKAR_LIPOPROTEIN"/>
    <property type="match status" value="1"/>
</dbReference>
<dbReference type="InterPro" id="IPR035396">
    <property type="entry name" value="Bac_rhamnosid6H"/>
</dbReference>
<dbReference type="Gene3D" id="1.50.10.10">
    <property type="match status" value="1"/>
</dbReference>
<dbReference type="InterPro" id="IPR012341">
    <property type="entry name" value="6hp_glycosidase-like_sf"/>
</dbReference>
<evidence type="ECO:0008006" key="6">
    <source>
        <dbReference type="Google" id="ProtNLM"/>
    </source>
</evidence>
<feature type="signal peptide" evidence="1">
    <location>
        <begin position="1"/>
        <end position="26"/>
    </location>
</feature>
<accession>A0ABR6KIU7</accession>
<dbReference type="Proteomes" id="UP000533637">
    <property type="component" value="Unassembled WGS sequence"/>
</dbReference>
<name>A0ABR6KIU7_9BACT</name>
<sequence length="740" mass="84632">MKIPVSKKVQIWITGLLLLVGCNLQAQGQAFDPMSDPQCKIQPFPQKEVWKSSYMWYPGQLAAHMQKLHKEKSKERCSYVGYPGKFNEPIGHAYFKKTMKLGKETLVKWNGAETISCTVNGRKMENSHRSCTLPKGTNTLFFEVRSENNLPCLIIDGEQVSDLVGWQVSLDNSEWNSAETYSMYDQPDKRPDTEWEETVRILPDQYLFLRNTVREGNNLKLGKHGRLIIDFRHLEVGNVSFTATGKSNLSYRVGESPEEVLNEDEKAFEQKAIPSCVLSGIKEKIRLPELALRYLIIECDEPCTLSDIYFDAKIWPVDFLMTFECNDPKMNNLWNAGVATLHTSMHNFYLDGVKRDYLPWSMDAIVSAFAGDYLFGDEQVSRNGLSIALMPPNPKVSDLGIVDYPLHALIGFKQNYLRYGNLRTSLLYKKRIIQMLDFYTSIQDENGFISAKHSTSGFIPGWSTKMGPDGQGTAAYGQIMLYLNFKYGAYFARLWKEKTLAHKYEQRAEALRKSILTHFWDEGQKAFINGYTKAGDKDMRISHHAQYWAILADLFPSQYFDNLFDKVLPSIKYYKENISYEKGYEFLAYVKAGRTRDIFPFLNAVWGEWLDQGYTRFPENFSPYASVKEQLVFYNRPFGLSLCHGGNGVPPVIAVLNGLLGFSQSDRDISEYSLAPQLMDLDWVKARIPVKEGFIKLNIQRTGTSTIDIPAGCVVHLYNKGTASQKKVLRKAGHYEFIYQ</sequence>
<dbReference type="SUPFAM" id="SSF48208">
    <property type="entry name" value="Six-hairpin glycosidases"/>
    <property type="match status" value="1"/>
</dbReference>
<feature type="domain" description="Alpha-rhamnosidase-like N-terminal" evidence="3">
    <location>
        <begin position="95"/>
        <end position="264"/>
    </location>
</feature>
<evidence type="ECO:0000259" key="2">
    <source>
        <dbReference type="Pfam" id="PF17389"/>
    </source>
</evidence>
<reference evidence="4 5" key="1">
    <citation type="submission" date="2020-08" db="EMBL/GenBank/DDBJ databases">
        <title>Genomic Encyclopedia of Type Strains, Phase IV (KMG-IV): sequencing the most valuable type-strain genomes for metagenomic binning, comparative biology and taxonomic classification.</title>
        <authorList>
            <person name="Goeker M."/>
        </authorList>
    </citation>
    <scope>NUCLEOTIDE SEQUENCE [LARGE SCALE GENOMIC DNA]</scope>
    <source>
        <strain evidence="4 5">DSM 102983</strain>
    </source>
</reference>
<keyword evidence="1" id="KW-0732">Signal</keyword>
<protein>
    <recommendedName>
        <fullName evidence="6">Glycoside hydrolase</fullName>
    </recommendedName>
</protein>